<dbReference type="NCBIfam" id="TIGR00756">
    <property type="entry name" value="PPR"/>
    <property type="match status" value="1"/>
</dbReference>
<dbReference type="GO" id="GO:0003723">
    <property type="term" value="F:RNA binding"/>
    <property type="evidence" value="ECO:0007669"/>
    <property type="project" value="InterPro"/>
</dbReference>
<dbReference type="GO" id="GO:0099402">
    <property type="term" value="P:plant organ development"/>
    <property type="evidence" value="ECO:0007669"/>
    <property type="project" value="UniProtKB-ARBA"/>
</dbReference>
<keyword evidence="1" id="KW-0677">Repeat</keyword>
<evidence type="ECO:0000256" key="2">
    <source>
        <dbReference type="PROSITE-ProRule" id="PRU00708"/>
    </source>
</evidence>
<evidence type="ECO:0000313" key="3">
    <source>
        <dbReference type="EMBL" id="RXH85506.1"/>
    </source>
</evidence>
<dbReference type="FunFam" id="1.25.40.10:FF:000158">
    <property type="entry name" value="pentatricopeptide repeat-containing protein At2g33680"/>
    <property type="match status" value="1"/>
</dbReference>
<dbReference type="InterPro" id="IPR046848">
    <property type="entry name" value="E_motif"/>
</dbReference>
<dbReference type="Gene3D" id="1.25.40.10">
    <property type="entry name" value="Tetratricopeptide repeat domain"/>
    <property type="match status" value="1"/>
</dbReference>
<dbReference type="InterPro" id="IPR002885">
    <property type="entry name" value="PPR_rpt"/>
</dbReference>
<organism evidence="3 4">
    <name type="scientific">Malus domestica</name>
    <name type="common">Apple</name>
    <name type="synonym">Pyrus malus</name>
    <dbReference type="NCBI Taxonomy" id="3750"/>
    <lineage>
        <taxon>Eukaryota</taxon>
        <taxon>Viridiplantae</taxon>
        <taxon>Streptophyta</taxon>
        <taxon>Embryophyta</taxon>
        <taxon>Tracheophyta</taxon>
        <taxon>Spermatophyta</taxon>
        <taxon>Magnoliopsida</taxon>
        <taxon>eudicotyledons</taxon>
        <taxon>Gunneridae</taxon>
        <taxon>Pentapetalae</taxon>
        <taxon>rosids</taxon>
        <taxon>fabids</taxon>
        <taxon>Rosales</taxon>
        <taxon>Rosaceae</taxon>
        <taxon>Amygdaloideae</taxon>
        <taxon>Maleae</taxon>
        <taxon>Malus</taxon>
    </lineage>
</organism>
<dbReference type="PANTHER" id="PTHR47926:SF431">
    <property type="entry name" value="PENTATRICOPEPTIDE REPEAT-CONTAINING PROTEIN-RELATED"/>
    <property type="match status" value="1"/>
</dbReference>
<dbReference type="InterPro" id="IPR046960">
    <property type="entry name" value="PPR_At4g14850-like_plant"/>
</dbReference>
<keyword evidence="4" id="KW-1185">Reference proteome</keyword>
<dbReference type="Pfam" id="PF01535">
    <property type="entry name" value="PPR"/>
    <property type="match status" value="2"/>
</dbReference>
<proteinExistence type="predicted"/>
<evidence type="ECO:0000256" key="1">
    <source>
        <dbReference type="ARBA" id="ARBA00022737"/>
    </source>
</evidence>
<name>A0A498IQ97_MALDO</name>
<reference evidence="3 4" key="1">
    <citation type="submission" date="2018-10" db="EMBL/GenBank/DDBJ databases">
        <title>A high-quality apple genome assembly.</title>
        <authorList>
            <person name="Hu J."/>
        </authorList>
    </citation>
    <scope>NUCLEOTIDE SEQUENCE [LARGE SCALE GENOMIC DNA]</scope>
    <source>
        <strain evidence="4">cv. HFTH1</strain>
        <tissue evidence="3">Young leaf</tissue>
    </source>
</reference>
<dbReference type="Proteomes" id="UP000290289">
    <property type="component" value="Chromosome 10"/>
</dbReference>
<dbReference type="InterPro" id="IPR011990">
    <property type="entry name" value="TPR-like_helical_dom_sf"/>
</dbReference>
<dbReference type="Pfam" id="PF20431">
    <property type="entry name" value="E_motif"/>
    <property type="match status" value="1"/>
</dbReference>
<dbReference type="GO" id="GO:0009451">
    <property type="term" value="P:RNA modification"/>
    <property type="evidence" value="ECO:0007669"/>
    <property type="project" value="InterPro"/>
</dbReference>
<feature type="repeat" description="PPR" evidence="2">
    <location>
        <begin position="5"/>
        <end position="39"/>
    </location>
</feature>
<evidence type="ECO:0000313" key="4">
    <source>
        <dbReference type="Proteomes" id="UP000290289"/>
    </source>
</evidence>
<gene>
    <name evidence="3" type="ORF">DVH24_009327</name>
</gene>
<sequence length="280" mass="31104">MRDRDVFIWSSMIAGFGVNGQGGEALKVFDRMVKHSAVKPDDVAFLLIYSACSNSGLPGPKHYGILVDLFGRAGELEKALEIVERLPNPAAPNVWGALLGACRIHNKAKLGEVAAKNLIRLDPKHAGHYILLSNIYAIDNNWENMANLRNLIKEKGLKAMSGQSMVEAAVEAEKGLNTMLAQSVIEAGSDIRRCYILLSNIYAMNNTWENMTNLRTLIKEKGLKMMPAEDDSDQIYGLLGKLESKMREEGYVHNVDFVLHETDNKQNLSDKFPSARKVDD</sequence>
<comment type="caution">
    <text evidence="3">The sequence shown here is derived from an EMBL/GenBank/DDBJ whole genome shotgun (WGS) entry which is preliminary data.</text>
</comment>
<dbReference type="PANTHER" id="PTHR47926">
    <property type="entry name" value="PENTATRICOPEPTIDE REPEAT-CONTAINING PROTEIN"/>
    <property type="match status" value="1"/>
</dbReference>
<evidence type="ECO:0008006" key="5">
    <source>
        <dbReference type="Google" id="ProtNLM"/>
    </source>
</evidence>
<dbReference type="EMBL" id="RDQH01000336">
    <property type="protein sequence ID" value="RXH85506.1"/>
    <property type="molecule type" value="Genomic_DNA"/>
</dbReference>
<dbReference type="AlphaFoldDB" id="A0A498IQ97"/>
<dbReference type="PROSITE" id="PS51375">
    <property type="entry name" value="PPR"/>
    <property type="match status" value="1"/>
</dbReference>
<protein>
    <recommendedName>
        <fullName evidence="5">DYW domain-containing protein</fullName>
    </recommendedName>
</protein>
<accession>A0A498IQ97</accession>